<keyword evidence="2" id="KW-1133">Transmembrane helix</keyword>
<proteinExistence type="predicted"/>
<reference evidence="3 4" key="1">
    <citation type="journal article" date="2018" name="Genome Biol. Evol.">
        <title>Multiple Roots of Fruiting Body Formation in Amoebozoa.</title>
        <authorList>
            <person name="Hillmann F."/>
            <person name="Forbes G."/>
            <person name="Novohradska S."/>
            <person name="Ferling I."/>
            <person name="Riege K."/>
            <person name="Groth M."/>
            <person name="Westermann M."/>
            <person name="Marz M."/>
            <person name="Spaller T."/>
            <person name="Winckler T."/>
            <person name="Schaap P."/>
            <person name="Glockner G."/>
        </authorList>
    </citation>
    <scope>NUCLEOTIDE SEQUENCE [LARGE SCALE GENOMIC DNA]</scope>
    <source>
        <strain evidence="3 4">Jena</strain>
    </source>
</reference>
<keyword evidence="4" id="KW-1185">Reference proteome</keyword>
<dbReference type="InParanoid" id="A0A2P6NRV7"/>
<evidence type="ECO:0000256" key="1">
    <source>
        <dbReference type="SAM" id="MobiDB-lite"/>
    </source>
</evidence>
<dbReference type="Proteomes" id="UP000241769">
    <property type="component" value="Unassembled WGS sequence"/>
</dbReference>
<evidence type="ECO:0000313" key="3">
    <source>
        <dbReference type="EMBL" id="PRP86695.1"/>
    </source>
</evidence>
<evidence type="ECO:0000313" key="4">
    <source>
        <dbReference type="Proteomes" id="UP000241769"/>
    </source>
</evidence>
<comment type="caution">
    <text evidence="3">The sequence shown here is derived from an EMBL/GenBank/DDBJ whole genome shotgun (WGS) entry which is preliminary data.</text>
</comment>
<gene>
    <name evidence="3" type="ORF">PROFUN_02844</name>
</gene>
<feature type="compositionally biased region" description="Basic and acidic residues" evidence="1">
    <location>
        <begin position="675"/>
        <end position="694"/>
    </location>
</feature>
<keyword evidence="2" id="KW-0472">Membrane</keyword>
<feature type="transmembrane region" description="Helical" evidence="2">
    <location>
        <begin position="45"/>
        <end position="62"/>
    </location>
</feature>
<protein>
    <submittedName>
        <fullName evidence="3">Uncharacterized protein</fullName>
    </submittedName>
</protein>
<organism evidence="3 4">
    <name type="scientific">Planoprotostelium fungivorum</name>
    <dbReference type="NCBI Taxonomy" id="1890364"/>
    <lineage>
        <taxon>Eukaryota</taxon>
        <taxon>Amoebozoa</taxon>
        <taxon>Evosea</taxon>
        <taxon>Variosea</taxon>
        <taxon>Cavosteliida</taxon>
        <taxon>Cavosteliaceae</taxon>
        <taxon>Planoprotostelium</taxon>
    </lineage>
</organism>
<name>A0A2P6NRV7_9EUKA</name>
<evidence type="ECO:0000256" key="2">
    <source>
        <dbReference type="SAM" id="Phobius"/>
    </source>
</evidence>
<feature type="region of interest" description="Disordered" evidence="1">
    <location>
        <begin position="659"/>
        <end position="697"/>
    </location>
</feature>
<dbReference type="AlphaFoldDB" id="A0A2P6NRV7"/>
<sequence length="714" mass="81502">MGAESAPAYTPATTLKEVQHEQPRTPAILVHTFTDQEEMIYKRHALVFTIVAYIQLAVSFLFLFQGYLLLSLCSIFLILTGLSGARRRRADLLTSHWAYSLWLYILSIVFAILSIVLDLRLPVSFFIINFLWSLVQILSMKSSRGMINLIKMQREALPISISVIPQETNEKSATTYHFVGTQPVHAVPVYTSEIDTEYPGSKQDKEIDCRIIVFISLSMSEQEIRAKDNSLTKRQWGEDLRPPMEESALNVVLSSKKATVIAVFRRTDWPFHSEPRLPVINDAAQVLMQSLLDQNPQTKSSACISFWDSVSRVARGENITREEIQLPEAHLSVRYKRIEEEDITVVITAKRAKENANHRPTSTSTNRKRFQSNDLGALIEAVEEDVIGHILGLQEILLFVVEIGLNNKFLGGNRNSARLFQLENAQQVRGKTFDLEQSAHFNKAFSQHLNPDTMTSRFPLRMGHSPGLFFFCLRQILPNIYLGLSMGDTNIDVPPPLHEDTPQKIVWTRAKWDTFMEDCIRHIQNNPQYGSTTRMTLPGESSQMMDLKGADAFYEHGERVFCYAYTGLDFIPSGNSDGYLWRSSRGAICSGNLKRTYFYTEDPKGRKFRRRVMWLEDVRGVQMVEYRHFEHHGNTSSEHLLGPSFMDWSSLFNLPQKHESSPIDSAATANQNIQGDRRVKRGEMREDKGEDKPSNDVTSYVNNILTSWELQFGL</sequence>
<feature type="transmembrane region" description="Helical" evidence="2">
    <location>
        <begin position="97"/>
        <end position="117"/>
    </location>
</feature>
<keyword evidence="2" id="KW-0812">Transmembrane</keyword>
<feature type="transmembrane region" description="Helical" evidence="2">
    <location>
        <begin position="68"/>
        <end position="85"/>
    </location>
</feature>
<accession>A0A2P6NRV7</accession>
<dbReference type="EMBL" id="MDYQ01000027">
    <property type="protein sequence ID" value="PRP86695.1"/>
    <property type="molecule type" value="Genomic_DNA"/>
</dbReference>